<keyword evidence="2" id="KW-1185">Reference proteome</keyword>
<dbReference type="Proteomes" id="UP001444071">
    <property type="component" value="Unassembled WGS sequence"/>
</dbReference>
<organism evidence="1 2">
    <name type="scientific">Xenotaenia resolanae</name>
    <dbReference type="NCBI Taxonomy" id="208358"/>
    <lineage>
        <taxon>Eukaryota</taxon>
        <taxon>Metazoa</taxon>
        <taxon>Chordata</taxon>
        <taxon>Craniata</taxon>
        <taxon>Vertebrata</taxon>
        <taxon>Euteleostomi</taxon>
        <taxon>Actinopterygii</taxon>
        <taxon>Neopterygii</taxon>
        <taxon>Teleostei</taxon>
        <taxon>Neoteleostei</taxon>
        <taxon>Acanthomorphata</taxon>
        <taxon>Ovalentaria</taxon>
        <taxon>Atherinomorphae</taxon>
        <taxon>Cyprinodontiformes</taxon>
        <taxon>Goodeidae</taxon>
        <taxon>Xenotaenia</taxon>
    </lineage>
</organism>
<proteinExistence type="predicted"/>
<gene>
    <name evidence="1" type="ORF">XENORESO_020385</name>
</gene>
<evidence type="ECO:0000313" key="1">
    <source>
        <dbReference type="EMBL" id="MEQ2275088.1"/>
    </source>
</evidence>
<protein>
    <submittedName>
        <fullName evidence="1">Uncharacterized protein</fullName>
    </submittedName>
</protein>
<name>A0ABV0WZM4_9TELE</name>
<reference evidence="1 2" key="1">
    <citation type="submission" date="2021-06" db="EMBL/GenBank/DDBJ databases">
        <authorList>
            <person name="Palmer J.M."/>
        </authorList>
    </citation>
    <scope>NUCLEOTIDE SEQUENCE [LARGE SCALE GENOMIC DNA]</scope>
    <source>
        <strain evidence="1 2">XR_2019</strain>
        <tissue evidence="1">Muscle</tissue>
    </source>
</reference>
<dbReference type="EMBL" id="JAHRIM010080868">
    <property type="protein sequence ID" value="MEQ2275088.1"/>
    <property type="molecule type" value="Genomic_DNA"/>
</dbReference>
<comment type="caution">
    <text evidence="1">The sequence shown here is derived from an EMBL/GenBank/DDBJ whole genome shotgun (WGS) entry which is preliminary data.</text>
</comment>
<evidence type="ECO:0000313" key="2">
    <source>
        <dbReference type="Proteomes" id="UP001444071"/>
    </source>
</evidence>
<accession>A0ABV0WZM4</accession>
<sequence>MRLFTSTRFNVKPLGVQSNMYEPESRTVSKRPEKRSKGFQAHTIHLYSGTGLINVHVVITGTNGFKKTKGKKRIVVILMRRRKKMHKSFPWLHKVTQFGPSPTCCCTLQVSWLRDRQI</sequence>